<sequence>LSVDACGWYCCAARKDAWKKAFEGMDEWIADVPRFAMDVVHTNNMVRNGWELLADFSLWCVHMNHTPDKILFWGKRQCRPQLDLWLPDWKVYAQGIPLSVPASRPILKKIQRFMDQGKRDFTFKS</sequence>
<gene>
    <name evidence="1" type="ORF">S06H3_23859</name>
</gene>
<comment type="caution">
    <text evidence="1">The sequence shown here is derived from an EMBL/GenBank/DDBJ whole genome shotgun (WGS) entry which is preliminary data.</text>
</comment>
<name>X1MYC7_9ZZZZ</name>
<accession>X1MYC7</accession>
<dbReference type="AlphaFoldDB" id="X1MYC7"/>
<proteinExistence type="predicted"/>
<organism evidence="1">
    <name type="scientific">marine sediment metagenome</name>
    <dbReference type="NCBI Taxonomy" id="412755"/>
    <lineage>
        <taxon>unclassified sequences</taxon>
        <taxon>metagenomes</taxon>
        <taxon>ecological metagenomes</taxon>
    </lineage>
</organism>
<feature type="non-terminal residue" evidence="1">
    <location>
        <position position="1"/>
    </location>
</feature>
<protein>
    <submittedName>
        <fullName evidence="1">Uncharacterized protein</fullName>
    </submittedName>
</protein>
<dbReference type="EMBL" id="BARV01013084">
    <property type="protein sequence ID" value="GAI11374.1"/>
    <property type="molecule type" value="Genomic_DNA"/>
</dbReference>
<evidence type="ECO:0000313" key="1">
    <source>
        <dbReference type="EMBL" id="GAI11374.1"/>
    </source>
</evidence>
<reference evidence="1" key="1">
    <citation type="journal article" date="2014" name="Front. Microbiol.">
        <title>High frequency of phylogenetically diverse reductive dehalogenase-homologous genes in deep subseafloor sedimentary metagenomes.</title>
        <authorList>
            <person name="Kawai M."/>
            <person name="Futagami T."/>
            <person name="Toyoda A."/>
            <person name="Takaki Y."/>
            <person name="Nishi S."/>
            <person name="Hori S."/>
            <person name="Arai W."/>
            <person name="Tsubouchi T."/>
            <person name="Morono Y."/>
            <person name="Uchiyama I."/>
            <person name="Ito T."/>
            <person name="Fujiyama A."/>
            <person name="Inagaki F."/>
            <person name="Takami H."/>
        </authorList>
    </citation>
    <scope>NUCLEOTIDE SEQUENCE</scope>
    <source>
        <strain evidence="1">Expedition CK06-06</strain>
    </source>
</reference>